<feature type="region of interest" description="Disordered" evidence="1">
    <location>
        <begin position="166"/>
        <end position="254"/>
    </location>
</feature>
<feature type="compositionally biased region" description="Basic and acidic residues" evidence="1">
    <location>
        <begin position="197"/>
        <end position="223"/>
    </location>
</feature>
<feature type="compositionally biased region" description="Basic and acidic residues" evidence="1">
    <location>
        <begin position="169"/>
        <end position="189"/>
    </location>
</feature>
<reference evidence="4" key="1">
    <citation type="journal article" date="2019" name="Int. J. Syst. Evol. Microbiol.">
        <title>The Global Catalogue of Microorganisms (GCM) 10K type strain sequencing project: providing services to taxonomists for standard genome sequencing and annotation.</title>
        <authorList>
            <consortium name="The Broad Institute Genomics Platform"/>
            <consortium name="The Broad Institute Genome Sequencing Center for Infectious Disease"/>
            <person name="Wu L."/>
            <person name="Ma J."/>
        </authorList>
    </citation>
    <scope>NUCLEOTIDE SEQUENCE [LARGE SCALE GENOMIC DNA]</scope>
    <source>
        <strain evidence="4">VKM B-3226</strain>
    </source>
</reference>
<dbReference type="Proteomes" id="UP001595596">
    <property type="component" value="Unassembled WGS sequence"/>
</dbReference>
<keyword evidence="2" id="KW-0732">Signal</keyword>
<feature type="signal peptide" evidence="2">
    <location>
        <begin position="1"/>
        <end position="24"/>
    </location>
</feature>
<evidence type="ECO:0000313" key="3">
    <source>
        <dbReference type="EMBL" id="MFC3568195.1"/>
    </source>
</evidence>
<accession>A0ABV7RY52</accession>
<organism evidence="3 4">
    <name type="scientific">Paracoccus simplex</name>
    <dbReference type="NCBI Taxonomy" id="2086346"/>
    <lineage>
        <taxon>Bacteria</taxon>
        <taxon>Pseudomonadati</taxon>
        <taxon>Pseudomonadota</taxon>
        <taxon>Alphaproteobacteria</taxon>
        <taxon>Rhodobacterales</taxon>
        <taxon>Paracoccaceae</taxon>
        <taxon>Paracoccus</taxon>
    </lineage>
</organism>
<sequence length="310" mass="32823">MSRTFPTSIALSALLAVLAAPAMAQDTAPAPQPPAAAGVQAETQAETQAEAPLPKALQDAGLTDVTRKRGPHGGTRIEAKLPDGSRIGVMLDDKGQLRGLRAKGEAALPRALVEQLVPQAVRDSAVYAELGTLKAVFSGQRGVMLAGQDGDRNKVRAAFAEDGTLLRFGRGDDDRPGFRDRDARHDRKGDHHRRHHRDDDRGWHREGRGEGQGEGRGEDRGPGRDLPPPPRVAPEGQAPADAPQRQGAVAPAQPLGRGAVGAALTATGYSGLGEITQDGRRILAQAVNPEGEPVSLEMNAQGRVMREINR</sequence>
<name>A0ABV7RY52_9RHOB</name>
<comment type="caution">
    <text evidence="3">The sequence shown here is derived from an EMBL/GenBank/DDBJ whole genome shotgun (WGS) entry which is preliminary data.</text>
</comment>
<evidence type="ECO:0000256" key="2">
    <source>
        <dbReference type="SAM" id="SignalP"/>
    </source>
</evidence>
<gene>
    <name evidence="3" type="ORF">ACFOMP_01860</name>
</gene>
<evidence type="ECO:0000313" key="4">
    <source>
        <dbReference type="Proteomes" id="UP001595596"/>
    </source>
</evidence>
<feature type="compositionally biased region" description="Low complexity" evidence="1">
    <location>
        <begin position="25"/>
        <end position="51"/>
    </location>
</feature>
<protein>
    <submittedName>
        <fullName evidence="3">Uncharacterized protein</fullName>
    </submittedName>
</protein>
<proteinExistence type="predicted"/>
<dbReference type="RefSeq" id="WP_379027687.1">
    <property type="nucleotide sequence ID" value="NZ_JBHRXE010000005.1"/>
</dbReference>
<feature type="region of interest" description="Disordered" evidence="1">
    <location>
        <begin position="25"/>
        <end position="80"/>
    </location>
</feature>
<keyword evidence="4" id="KW-1185">Reference proteome</keyword>
<dbReference type="EMBL" id="JBHRXE010000005">
    <property type="protein sequence ID" value="MFC3568195.1"/>
    <property type="molecule type" value="Genomic_DNA"/>
</dbReference>
<evidence type="ECO:0000256" key="1">
    <source>
        <dbReference type="SAM" id="MobiDB-lite"/>
    </source>
</evidence>
<feature type="chain" id="PRO_5047499671" evidence="2">
    <location>
        <begin position="25"/>
        <end position="310"/>
    </location>
</feature>